<feature type="coiled-coil region" evidence="1">
    <location>
        <begin position="44"/>
        <end position="99"/>
    </location>
</feature>
<dbReference type="Proteomes" id="UP000199707">
    <property type="component" value="Unassembled WGS sequence"/>
</dbReference>
<dbReference type="EMBL" id="CP059894">
    <property type="protein sequence ID" value="QNJ92420.1"/>
    <property type="molecule type" value="Genomic_DNA"/>
</dbReference>
<reference evidence="4" key="1">
    <citation type="submission" date="2016-10" db="EMBL/GenBank/DDBJ databases">
        <authorList>
            <person name="Varghese N."/>
            <person name="Submissions S."/>
        </authorList>
    </citation>
    <scope>NUCLEOTIDE SEQUENCE [LARGE SCALE GENOMIC DNA]</scope>
    <source>
        <strain evidence="4">UNC267MFSha1.1M11</strain>
    </source>
</reference>
<evidence type="ECO:0000313" key="2">
    <source>
        <dbReference type="EMBL" id="QNJ92420.1"/>
    </source>
</evidence>
<dbReference type="EMBL" id="FMUB01000002">
    <property type="protein sequence ID" value="SCX09456.1"/>
    <property type="molecule type" value="Genomic_DNA"/>
</dbReference>
<dbReference type="AlphaFoldDB" id="A0A1G4VNJ0"/>
<protein>
    <submittedName>
        <fullName evidence="3">Uncharacterized protein</fullName>
    </submittedName>
</protein>
<proteinExistence type="predicted"/>
<dbReference type="KEGG" id="mflu:HZU40_30460"/>
<name>A0A1G4VNJ0_9MYCO</name>
<gene>
    <name evidence="2" type="ORF">HZU40_30460</name>
    <name evidence="3" type="ORF">SAMN02799620_01447</name>
</gene>
<accession>A0A1G4VNJ0</accession>
<reference evidence="2 5" key="3">
    <citation type="submission" date="2020-07" db="EMBL/GenBank/DDBJ databases">
        <title>Draft genome sequence of four isobutane-metabolizing strains capable of cometabolically degrading diverse ether contaminants.</title>
        <authorList>
            <person name="Chen W."/>
            <person name="Faulkner N."/>
            <person name="Smith C."/>
            <person name="Hyman M."/>
        </authorList>
    </citation>
    <scope>NUCLEOTIDE SEQUENCE [LARGE SCALE GENOMIC DNA]</scope>
    <source>
        <strain evidence="2 5">2A</strain>
    </source>
</reference>
<evidence type="ECO:0000313" key="4">
    <source>
        <dbReference type="Proteomes" id="UP000199707"/>
    </source>
</evidence>
<evidence type="ECO:0000256" key="1">
    <source>
        <dbReference type="SAM" id="Coils"/>
    </source>
</evidence>
<dbReference type="RefSeq" id="WP_090354909.1">
    <property type="nucleotide sequence ID" value="NZ_CP059894.1"/>
</dbReference>
<reference evidence="3" key="2">
    <citation type="submission" date="2016-10" db="EMBL/GenBank/DDBJ databases">
        <authorList>
            <person name="de Groot N.N."/>
        </authorList>
    </citation>
    <scope>NUCLEOTIDE SEQUENCE [LARGE SCALE GENOMIC DNA]</scope>
    <source>
        <strain evidence="3">UNC267MFSha1.1M11</strain>
    </source>
</reference>
<keyword evidence="1" id="KW-0175">Coiled coil</keyword>
<evidence type="ECO:0000313" key="5">
    <source>
        <dbReference type="Proteomes" id="UP000515498"/>
    </source>
</evidence>
<sequence length="103" mass="11371">MSVAPLPDEYEYGYKVSVPTRPVLVAARRSHPGTADAAQARLFAALLEAEIAELSAYAIAAEEKWMRSHPAEAKRPDGLSRQHARVDEARRLLAALTERFLLS</sequence>
<dbReference type="Proteomes" id="UP000515498">
    <property type="component" value="Chromosome"/>
</dbReference>
<organism evidence="3 4">
    <name type="scientific">Mycolicibacterium fluoranthenivorans</name>
    <dbReference type="NCBI Taxonomy" id="258505"/>
    <lineage>
        <taxon>Bacteria</taxon>
        <taxon>Bacillati</taxon>
        <taxon>Actinomycetota</taxon>
        <taxon>Actinomycetes</taxon>
        <taxon>Mycobacteriales</taxon>
        <taxon>Mycobacteriaceae</taxon>
        <taxon>Mycolicibacterium</taxon>
    </lineage>
</organism>
<evidence type="ECO:0000313" key="3">
    <source>
        <dbReference type="EMBL" id="SCX09456.1"/>
    </source>
</evidence>